<keyword evidence="5" id="KW-1185">Reference proteome</keyword>
<keyword evidence="1" id="KW-0677">Repeat</keyword>
<accession>A0AAD1UP68</accession>
<dbReference type="GO" id="GO:0008154">
    <property type="term" value="P:actin polymerization or depolymerization"/>
    <property type="evidence" value="ECO:0007669"/>
    <property type="project" value="TreeGrafter"/>
</dbReference>
<protein>
    <recommendedName>
        <fullName evidence="3">Gelsolin-like domain-containing protein</fullName>
    </recommendedName>
</protein>
<organism evidence="4 5">
    <name type="scientific">Euplotes crassus</name>
    <dbReference type="NCBI Taxonomy" id="5936"/>
    <lineage>
        <taxon>Eukaryota</taxon>
        <taxon>Sar</taxon>
        <taxon>Alveolata</taxon>
        <taxon>Ciliophora</taxon>
        <taxon>Intramacronucleata</taxon>
        <taxon>Spirotrichea</taxon>
        <taxon>Hypotrichia</taxon>
        <taxon>Euplotida</taxon>
        <taxon>Euplotidae</taxon>
        <taxon>Moneuplotes</taxon>
    </lineage>
</organism>
<name>A0AAD1UP68_EUPCR</name>
<dbReference type="PANTHER" id="PTHR11977">
    <property type="entry name" value="VILLIN"/>
    <property type="match status" value="1"/>
</dbReference>
<dbReference type="Gene3D" id="3.40.20.10">
    <property type="entry name" value="Severin"/>
    <property type="match status" value="4"/>
</dbReference>
<comment type="caution">
    <text evidence="4">The sequence shown here is derived from an EMBL/GenBank/DDBJ whole genome shotgun (WGS) entry which is preliminary data.</text>
</comment>
<evidence type="ECO:0000313" key="5">
    <source>
        <dbReference type="Proteomes" id="UP001295684"/>
    </source>
</evidence>
<dbReference type="InterPro" id="IPR029006">
    <property type="entry name" value="ADF-H/Gelsolin-like_dom_sf"/>
</dbReference>
<feature type="region of interest" description="Disordered" evidence="2">
    <location>
        <begin position="1108"/>
        <end position="1139"/>
    </location>
</feature>
<dbReference type="PANTHER" id="PTHR11977:SF51">
    <property type="entry name" value="PROTEIN FLIGHTLESS-1 HOMOLOG"/>
    <property type="match status" value="1"/>
</dbReference>
<dbReference type="AlphaFoldDB" id="A0AAD1UP68"/>
<gene>
    <name evidence="4" type="ORF">ECRASSUSDP1_LOCUS13840</name>
</gene>
<feature type="domain" description="Gelsolin-like" evidence="3">
    <location>
        <begin position="862"/>
        <end position="894"/>
    </location>
</feature>
<dbReference type="GO" id="GO:0051015">
    <property type="term" value="F:actin filament binding"/>
    <property type="evidence" value="ECO:0007669"/>
    <property type="project" value="InterPro"/>
</dbReference>
<dbReference type="Proteomes" id="UP001295684">
    <property type="component" value="Unassembled WGS sequence"/>
</dbReference>
<dbReference type="GO" id="GO:0015629">
    <property type="term" value="C:actin cytoskeleton"/>
    <property type="evidence" value="ECO:0007669"/>
    <property type="project" value="TreeGrafter"/>
</dbReference>
<proteinExistence type="predicted"/>
<reference evidence="4" key="1">
    <citation type="submission" date="2023-07" db="EMBL/GenBank/DDBJ databases">
        <authorList>
            <consortium name="AG Swart"/>
            <person name="Singh M."/>
            <person name="Singh A."/>
            <person name="Seah K."/>
            <person name="Emmerich C."/>
        </authorList>
    </citation>
    <scope>NUCLEOTIDE SEQUENCE</scope>
    <source>
        <strain evidence="4">DP1</strain>
    </source>
</reference>
<evidence type="ECO:0000313" key="4">
    <source>
        <dbReference type="EMBL" id="CAI2372509.1"/>
    </source>
</evidence>
<sequence>MENEFTKEWKNKEKLYFFQFFERTHGSHILEISQGLQSIPSFDSKSNYLVIDTKKNIHCDIEVLSHNIYFWIGAKSEKYERNYRLLIDSLWVVKDQKSIFIEHQYNESLQFLSNFRRMTKDAKEHFYAIQYFDVTQVKVHPKILCFEQINTKDESSKAFFRIYESAPLAETALSSDNLYLFYDKDQNKIILETGIAELQDLSAVKKENNESAGKGKNHSYSQIMKSNDFSEDLLTFVNIYLLDMIKLNPDLTFETQDRDEFWERIDADSARMQNLESLWPKEDKNIDIDQQYDEDISSGLVFNMNNPHWRLKSPDEIDQTFEDYENVKFDIENDMEINFQRTEDVFDPDELSIYRVSVTPLTEGSIIKQIEGIKRKYEDDVEEEADLLVKDFENQNEIVFIRTNLDIFDNQQVNSNQIFIVSSPYTIYLWIGQKVENWMIKGSISIFRKFSYEVRSIPLTFYPSYTDEEQNLGTPNLQIIFKNSEPSRFQKLFKNWTEVKFPYLMLRANSHYTPRGASSANNPRWMTMTGRLSKLEEIREEKSTDEERKTKTFTEEDLKVFKNSVTKKHNTKGISSLVNVDISSAQKSQMEKNQEVELTLDQGVMIKSMLMKYKPERIFCTLPGDIGLECRKIAKSRIFQFEIQGSKYSKYKSDLEKGIFERNMSYFIVVHKNVTNSKSLGFKSNYAVFMWRGEDGLNVTKNAIGKFINTSFKEMKIKTDKNSGRINQKKGSMLVNKPSSLLKKRVTVFGKAAKLESFGMEAEEETSNVLGIKKILTPLRNFSDKGGDSDNIDNILPLVDNENSVVSLRSMVTADNEPHAFTTLFSGSMVVRSYDFIKYGTDNEFGNVMLYQLIGVPYINQKAVEVPVEWASLSTTGLYIMFADDHIFYWIGKDYFAKYTTTKYLMSDEMMRKLNYIYEEEASELISDEKNIHYILQGLETELFTQILTKEGEIDIEMPDYESKLITQNVILPTLPRCYCLYQSGLFPKYSEALIDERRHGVENENLIFKEILNFDQLTLHQKGIYLFMLESDAYIWIGSMVLRDDLFYIFSKIPIKIRNETNLHIVYEFYEPEIFTQLFPSWNSRTRLHLCAEVVHPMDQMLESLEEVKENSNDSDQESHEESQISEQSVDEENRQTAVMQQIEKETEEHRRIFPVEYWKKIFSSYS</sequence>
<dbReference type="InterPro" id="IPR007122">
    <property type="entry name" value="Villin/Gelsolin"/>
</dbReference>
<dbReference type="Pfam" id="PF00626">
    <property type="entry name" value="Gelsolin"/>
    <property type="match status" value="1"/>
</dbReference>
<dbReference type="InterPro" id="IPR036180">
    <property type="entry name" value="Gelsolin-like_dom_sf"/>
</dbReference>
<dbReference type="EMBL" id="CAMPGE010013796">
    <property type="protein sequence ID" value="CAI2372509.1"/>
    <property type="molecule type" value="Genomic_DNA"/>
</dbReference>
<feature type="compositionally biased region" description="Basic and acidic residues" evidence="2">
    <location>
        <begin position="1108"/>
        <end position="1124"/>
    </location>
</feature>
<dbReference type="GO" id="GO:0005737">
    <property type="term" value="C:cytoplasm"/>
    <property type="evidence" value="ECO:0007669"/>
    <property type="project" value="TreeGrafter"/>
</dbReference>
<evidence type="ECO:0000256" key="1">
    <source>
        <dbReference type="ARBA" id="ARBA00022737"/>
    </source>
</evidence>
<dbReference type="SUPFAM" id="SSF55753">
    <property type="entry name" value="Actin depolymerizing proteins"/>
    <property type="match status" value="3"/>
</dbReference>
<evidence type="ECO:0000256" key="2">
    <source>
        <dbReference type="SAM" id="MobiDB-lite"/>
    </source>
</evidence>
<evidence type="ECO:0000259" key="3">
    <source>
        <dbReference type="Pfam" id="PF00626"/>
    </source>
</evidence>
<dbReference type="SUPFAM" id="SSF82754">
    <property type="entry name" value="C-terminal, gelsolin-like domain of Sec23/24"/>
    <property type="match status" value="1"/>
</dbReference>
<dbReference type="InterPro" id="IPR007123">
    <property type="entry name" value="Gelsolin-like_dom"/>
</dbReference>